<dbReference type="InterPro" id="IPR008254">
    <property type="entry name" value="Flavodoxin/NO_synth"/>
</dbReference>
<dbReference type="InterPro" id="IPR023173">
    <property type="entry name" value="NADPH_Cyt_P450_Rdtase_alpha"/>
</dbReference>
<feature type="binding site" evidence="9">
    <location>
        <begin position="548"/>
        <end position="549"/>
    </location>
    <ligand>
        <name>NADP(+)</name>
        <dbReference type="ChEBI" id="CHEBI:58349"/>
    </ligand>
</feature>
<feature type="binding site" evidence="9">
    <location>
        <begin position="407"/>
        <end position="410"/>
    </location>
    <ligand>
        <name>FAD</name>
        <dbReference type="ChEBI" id="CHEBI:57692"/>
    </ligand>
</feature>
<comment type="similarity">
    <text evidence="9">Belongs to the NADPH-dependent diflavin oxidoreductase NDOR1 family.</text>
</comment>
<dbReference type="InterPro" id="IPR003097">
    <property type="entry name" value="CysJ-like_FAD-binding"/>
</dbReference>
<dbReference type="GO" id="GO:0016651">
    <property type="term" value="F:oxidoreductase activity, acting on NAD(P)H"/>
    <property type="evidence" value="ECO:0007669"/>
    <property type="project" value="UniProtKB-UniRule"/>
</dbReference>
<comment type="cofactor">
    <cofactor evidence="2 9">
        <name>FAD</name>
        <dbReference type="ChEBI" id="CHEBI:57692"/>
    </cofactor>
</comment>
<dbReference type="InterPro" id="IPR039261">
    <property type="entry name" value="FNR_nucleotide-bd"/>
</dbReference>
<evidence type="ECO:0000259" key="10">
    <source>
        <dbReference type="PROSITE" id="PS50902"/>
    </source>
</evidence>
<evidence type="ECO:0000256" key="9">
    <source>
        <dbReference type="HAMAP-Rule" id="MF_03178"/>
    </source>
</evidence>
<dbReference type="HAMAP" id="MF_03178">
    <property type="entry name" value="NDOR1"/>
    <property type="match status" value="1"/>
</dbReference>
<dbReference type="AlphaFoldDB" id="A0A420YH07"/>
<dbReference type="EMBL" id="QVQW01000010">
    <property type="protein sequence ID" value="RKU47143.1"/>
    <property type="molecule type" value="Genomic_DNA"/>
</dbReference>
<evidence type="ECO:0000313" key="13">
    <source>
        <dbReference type="Proteomes" id="UP000275385"/>
    </source>
</evidence>
<feature type="binding site" evidence="9">
    <location>
        <begin position="75"/>
        <end position="78"/>
    </location>
    <ligand>
        <name>FMN</name>
        <dbReference type="ChEBI" id="CHEBI:58210"/>
    </ligand>
</feature>
<dbReference type="GO" id="GO:0160246">
    <property type="term" value="F:NADPH-iron-sulfur [2Fe-2S] protein oxidoreductase activity"/>
    <property type="evidence" value="ECO:0007669"/>
    <property type="project" value="InterPro"/>
</dbReference>
<evidence type="ECO:0000256" key="7">
    <source>
        <dbReference type="ARBA" id="ARBA00022857"/>
    </source>
</evidence>
<keyword evidence="13" id="KW-1185">Reference proteome</keyword>
<feature type="binding site" evidence="9">
    <location>
        <position position="148"/>
    </location>
    <ligand>
        <name>FMN</name>
        <dbReference type="ChEBI" id="CHEBI:58210"/>
    </ligand>
</feature>
<name>A0A420YH07_9PEZI</name>
<dbReference type="FunFam" id="3.40.50.360:FF:000034">
    <property type="entry name" value="NADPH-dependent diflavin oxidoreductase 1"/>
    <property type="match status" value="1"/>
</dbReference>
<evidence type="ECO:0000256" key="2">
    <source>
        <dbReference type="ARBA" id="ARBA00001974"/>
    </source>
</evidence>
<feature type="binding site" evidence="9">
    <location>
        <begin position="28"/>
        <end position="33"/>
    </location>
    <ligand>
        <name>FMN</name>
        <dbReference type="ChEBI" id="CHEBI:58210"/>
    </ligand>
</feature>
<evidence type="ECO:0000256" key="3">
    <source>
        <dbReference type="ARBA" id="ARBA00022490"/>
    </source>
</evidence>
<comment type="cofactor">
    <cofactor evidence="1 9">
        <name>FMN</name>
        <dbReference type="ChEBI" id="CHEBI:58210"/>
    </cofactor>
</comment>
<evidence type="ECO:0000256" key="1">
    <source>
        <dbReference type="ARBA" id="ARBA00001917"/>
    </source>
</evidence>
<comment type="function">
    <text evidence="9">NADPH-dependent reductase which is a central component of the cytosolic iron-sulfur (Fe-S) protein assembly (CIA) machinery. Transfers electrons from NADPH via its FAD and FMN prosthetic groups to the [2Fe-2S] cluster of DRE2, another key component of the CIA machinery. In turn, this reduced cluster provides electrons for assembly of cytosolic iron-sulfur cluster proteins. Positively controls H(2)O(2)-induced cell death.</text>
</comment>
<dbReference type="GO" id="GO:0050661">
    <property type="term" value="F:NADP binding"/>
    <property type="evidence" value="ECO:0007669"/>
    <property type="project" value="UniProtKB-UniRule"/>
</dbReference>
<dbReference type="GO" id="GO:0050660">
    <property type="term" value="F:flavin adenine dinucleotide binding"/>
    <property type="evidence" value="ECO:0007669"/>
    <property type="project" value="UniProtKB-UniRule"/>
</dbReference>
<dbReference type="SUPFAM" id="SSF63380">
    <property type="entry name" value="Riboflavin synthase domain-like"/>
    <property type="match status" value="1"/>
</dbReference>
<feature type="binding site" evidence="9">
    <location>
        <position position="492"/>
    </location>
    <ligand>
        <name>NADP(+)</name>
        <dbReference type="ChEBI" id="CHEBI:58349"/>
    </ligand>
</feature>
<feature type="binding site" evidence="9">
    <location>
        <begin position="448"/>
        <end position="451"/>
    </location>
    <ligand>
        <name>FAD</name>
        <dbReference type="ChEBI" id="CHEBI:57692"/>
    </ligand>
</feature>
<keyword evidence="9" id="KW-0496">Mitochondrion</keyword>
<dbReference type="OrthoDB" id="1856718at2759"/>
<dbReference type="EC" id="1.18.1.-" evidence="9"/>
<comment type="caution">
    <text evidence="9">Lacks conserved residue(s) required for the propagation of feature annotation.</text>
</comment>
<dbReference type="InterPro" id="IPR028879">
    <property type="entry name" value="NDOR1"/>
</dbReference>
<dbReference type="PANTHER" id="PTHR19384">
    <property type="entry name" value="NITRIC OXIDE SYNTHASE-RELATED"/>
    <property type="match status" value="1"/>
</dbReference>
<feature type="binding site" evidence="9">
    <location>
        <position position="377"/>
    </location>
    <ligand>
        <name>FAD</name>
        <dbReference type="ChEBI" id="CHEBI:57692"/>
    </ligand>
</feature>
<keyword evidence="6 9" id="KW-0274">FAD</keyword>
<evidence type="ECO:0000256" key="4">
    <source>
        <dbReference type="ARBA" id="ARBA00022630"/>
    </source>
</evidence>
<dbReference type="InterPro" id="IPR001709">
    <property type="entry name" value="Flavoprot_Pyr_Nucl_cyt_Rdtase"/>
</dbReference>
<dbReference type="Gene3D" id="3.40.50.360">
    <property type="match status" value="1"/>
</dbReference>
<feature type="domain" description="Flavodoxin-like" evidence="10">
    <location>
        <begin position="22"/>
        <end position="166"/>
    </location>
</feature>
<comment type="subunit">
    <text evidence="9">Interacts with DRE2; as part of the cytosolic iron-sulfur (Fe-S) protein assembly (CIA) machinery.</text>
</comment>
<feature type="binding site" evidence="9">
    <location>
        <position position="641"/>
    </location>
    <ligand>
        <name>FAD</name>
        <dbReference type="ChEBI" id="CHEBI:57692"/>
    </ligand>
</feature>
<keyword evidence="8 9" id="KW-0560">Oxidoreductase</keyword>
<keyword evidence="3 9" id="KW-0963">Cytoplasm</keyword>
<evidence type="ECO:0000256" key="6">
    <source>
        <dbReference type="ARBA" id="ARBA00022827"/>
    </source>
</evidence>
<comment type="caution">
    <text evidence="12">The sequence shown here is derived from an EMBL/GenBank/DDBJ whole genome shotgun (WGS) entry which is preliminary data.</text>
</comment>
<dbReference type="InterPro" id="IPR017927">
    <property type="entry name" value="FAD-bd_FR_type"/>
</dbReference>
<dbReference type="Pfam" id="PF00175">
    <property type="entry name" value="NAD_binding_1"/>
    <property type="match status" value="1"/>
</dbReference>
<accession>A0A420YH07</accession>
<comment type="similarity">
    <text evidence="9">In the N-terminal section; belongs to the flavodoxin family.</text>
</comment>
<dbReference type="GO" id="GO:0005829">
    <property type="term" value="C:cytosol"/>
    <property type="evidence" value="ECO:0007669"/>
    <property type="project" value="TreeGrafter"/>
</dbReference>
<dbReference type="PANTHER" id="PTHR19384:SF10">
    <property type="entry name" value="NADPH-DEPENDENT DIFLAVIN OXIDOREDUCTASE 1"/>
    <property type="match status" value="1"/>
</dbReference>
<dbReference type="GO" id="GO:0016226">
    <property type="term" value="P:iron-sulfur cluster assembly"/>
    <property type="evidence" value="ECO:0007669"/>
    <property type="project" value="UniProtKB-UniRule"/>
</dbReference>
<keyword evidence="5 9" id="KW-0288">FMN</keyword>
<keyword evidence="4 9" id="KW-0285">Flavoprotein</keyword>
<dbReference type="Gene3D" id="3.40.50.80">
    <property type="entry name" value="Nucleotide-binding domain of ferredoxin-NADP reductase (FNR) module"/>
    <property type="match status" value="1"/>
</dbReference>
<dbReference type="GO" id="GO:0005739">
    <property type="term" value="C:mitochondrion"/>
    <property type="evidence" value="ECO:0007669"/>
    <property type="project" value="UniProtKB-SubCell"/>
</dbReference>
<evidence type="ECO:0000256" key="8">
    <source>
        <dbReference type="ARBA" id="ARBA00023002"/>
    </source>
</evidence>
<feature type="domain" description="FAD-binding FR-type" evidence="11">
    <location>
        <begin position="234"/>
        <end position="477"/>
    </location>
</feature>
<dbReference type="PROSITE" id="PS51384">
    <property type="entry name" value="FAD_FR"/>
    <property type="match status" value="1"/>
</dbReference>
<dbReference type="SUPFAM" id="SSF52218">
    <property type="entry name" value="Flavoproteins"/>
    <property type="match status" value="1"/>
</dbReference>
<evidence type="ECO:0000259" key="11">
    <source>
        <dbReference type="PROSITE" id="PS51384"/>
    </source>
</evidence>
<dbReference type="InterPro" id="IPR001094">
    <property type="entry name" value="Flavdoxin-like"/>
</dbReference>
<dbReference type="SUPFAM" id="SSF52343">
    <property type="entry name" value="Ferredoxin reductase-like, C-terminal NADP-linked domain"/>
    <property type="match status" value="1"/>
</dbReference>
<sequence length="641" mass="72151">MREPTDGIGRHAPPLSIPGRSMAILYGTETGNSEEIAKELGDLAERLHFRTIVDEMNNFTLKDLVRFDLVIFVLSTTGQGDMPANSTELWRNLLRKKLRPGCLASVKFTIFGLGDSSYPKYNWAARKLHRRLVQLGAFEFFSSGEGDERHDDGIDSVYLPWNQGLRAALLADYPLPDSIQPIPEDVQLPPKVVLRLRPDGEEQARVENGLQNGRHDANNDALVDSPPPALLPIPGSRVARVSQNSRVTPQDHWQDVRELVFSVATSEDVTNVGPGSTLVIYPKNFPDDVQSLIDMMDWNQVADQPLAPVIANGIYTKEESTLRDLLTHNLDITAVPKRTFLKELVYYASDDLQKERLVELTQPGNTDDFYDYTFRPRRTILEVLSDFPSVKIPFERAIDCFPAIRGREFSIANGSRSQRAGKDPAKLNVHVLAALVEYRTIIRKPRQGLCSRYLKSLKEGTLVQVKIKHQANTLLEDDNLDERPVIAIATGTGIAPIKHLMEDRYDRTTATSRGEALLFFGCRNEHADFHYRDFWASLDGLEVIPAFSRDPVAVAPAVDDAQSLDYDRGKNYVQHQIRHHARRVADLIAKDALICVCGNSGRMPKSVREALLDAMVLGGLVERKEDAETVLQRLRFWQETW</sequence>
<dbReference type="Gene3D" id="2.40.30.10">
    <property type="entry name" value="Translation factors"/>
    <property type="match status" value="1"/>
</dbReference>
<dbReference type="PRINTS" id="PR00371">
    <property type="entry name" value="FPNCR"/>
</dbReference>
<comment type="subcellular location">
    <subcellularLocation>
        <location evidence="9">Cytoplasm</location>
    </subcellularLocation>
    <subcellularLocation>
        <location evidence="9">Mitochondrion</location>
    </subcellularLocation>
    <text evidence="9">Relocalizes to mitochondria after H(2)O(2) exposure.</text>
</comment>
<protein>
    <recommendedName>
        <fullName evidence="9">NADPH-dependent diflavin oxidoreductase 1</fullName>
        <ecNumber evidence="9">1.18.1.-</ecNumber>
    </recommendedName>
    <alternativeName>
        <fullName evidence="9">NADPH-dependent FMN and FAD-containing oxidoreductase</fullName>
    </alternativeName>
</protein>
<dbReference type="GO" id="GO:0010181">
    <property type="term" value="F:FMN binding"/>
    <property type="evidence" value="ECO:0007669"/>
    <property type="project" value="UniProtKB-UniRule"/>
</dbReference>
<proteinExistence type="inferred from homology"/>
<dbReference type="PRINTS" id="PR00369">
    <property type="entry name" value="FLAVODOXIN"/>
</dbReference>
<dbReference type="Pfam" id="PF00258">
    <property type="entry name" value="Flavodoxin_1"/>
    <property type="match status" value="1"/>
</dbReference>
<evidence type="ECO:0000313" key="12">
    <source>
        <dbReference type="EMBL" id="RKU47143.1"/>
    </source>
</evidence>
<dbReference type="STRING" id="177199.A0A420YH07"/>
<dbReference type="InterPro" id="IPR029039">
    <property type="entry name" value="Flavoprotein-like_sf"/>
</dbReference>
<dbReference type="Proteomes" id="UP000275385">
    <property type="component" value="Unassembled WGS sequence"/>
</dbReference>
<comment type="similarity">
    <text evidence="9">In the C-terminal section; belongs to the flavoprotein pyridine nucleotide cytochrome reductase family.</text>
</comment>
<dbReference type="Gene3D" id="1.20.990.10">
    <property type="entry name" value="NADPH-cytochrome p450 Reductase, Chain A, domain 3"/>
    <property type="match status" value="1"/>
</dbReference>
<dbReference type="PROSITE" id="PS50902">
    <property type="entry name" value="FLAVODOXIN_LIKE"/>
    <property type="match status" value="1"/>
</dbReference>
<feature type="binding site" evidence="9">
    <location>
        <begin position="113"/>
        <end position="122"/>
    </location>
    <ligand>
        <name>FMN</name>
        <dbReference type="ChEBI" id="CHEBI:58210"/>
    </ligand>
</feature>
<comment type="catalytic activity">
    <reaction evidence="9">
        <text>2 oxidized [2Fe-2S]-[protein] + NADPH = 2 reduced [2Fe-2S]-[protein] + NADP(+) + H(+)</text>
        <dbReference type="Rhea" id="RHEA:67716"/>
        <dbReference type="Rhea" id="RHEA-COMP:17327"/>
        <dbReference type="Rhea" id="RHEA-COMP:17328"/>
        <dbReference type="ChEBI" id="CHEBI:15378"/>
        <dbReference type="ChEBI" id="CHEBI:33737"/>
        <dbReference type="ChEBI" id="CHEBI:33738"/>
        <dbReference type="ChEBI" id="CHEBI:57783"/>
        <dbReference type="ChEBI" id="CHEBI:58349"/>
    </reaction>
</comment>
<dbReference type="Pfam" id="PF00667">
    <property type="entry name" value="FAD_binding_1"/>
    <property type="match status" value="1"/>
</dbReference>
<reference evidence="12 13" key="1">
    <citation type="submission" date="2018-08" db="EMBL/GenBank/DDBJ databases">
        <title>Draft genome of the lignicolous fungus Coniochaeta pulveracea.</title>
        <authorList>
            <person name="Borstlap C.J."/>
            <person name="De Witt R.N."/>
            <person name="Botha A."/>
            <person name="Volschenk H."/>
        </authorList>
    </citation>
    <scope>NUCLEOTIDE SEQUENCE [LARGE SCALE GENOMIC DNA]</scope>
    <source>
        <strain evidence="12 13">CAB683</strain>
    </source>
</reference>
<evidence type="ECO:0000256" key="5">
    <source>
        <dbReference type="ARBA" id="ARBA00022643"/>
    </source>
</evidence>
<gene>
    <name evidence="9 12" type="primary">TAH18</name>
    <name evidence="12" type="ORF">DL546_006056</name>
</gene>
<organism evidence="12 13">
    <name type="scientific">Coniochaeta pulveracea</name>
    <dbReference type="NCBI Taxonomy" id="177199"/>
    <lineage>
        <taxon>Eukaryota</taxon>
        <taxon>Fungi</taxon>
        <taxon>Dikarya</taxon>
        <taxon>Ascomycota</taxon>
        <taxon>Pezizomycotina</taxon>
        <taxon>Sordariomycetes</taxon>
        <taxon>Sordariomycetidae</taxon>
        <taxon>Coniochaetales</taxon>
        <taxon>Coniochaetaceae</taxon>
        <taxon>Coniochaeta</taxon>
    </lineage>
</organism>
<dbReference type="InterPro" id="IPR001433">
    <property type="entry name" value="OxRdtase_FAD/NAD-bd"/>
</dbReference>
<dbReference type="InterPro" id="IPR017938">
    <property type="entry name" value="Riboflavin_synthase-like_b-brl"/>
</dbReference>
<feature type="binding site" evidence="9">
    <location>
        <begin position="570"/>
        <end position="574"/>
    </location>
    <ligand>
        <name>NADP(+)</name>
        <dbReference type="ChEBI" id="CHEBI:58349"/>
    </ligand>
</feature>
<keyword evidence="7 9" id="KW-0521">NADP</keyword>